<evidence type="ECO:0000313" key="2">
    <source>
        <dbReference type="EMBL" id="GIQ82700.1"/>
    </source>
</evidence>
<dbReference type="OrthoDB" id="40902at2759"/>
<evidence type="ECO:0000256" key="1">
    <source>
        <dbReference type="SAM" id="MobiDB-lite"/>
    </source>
</evidence>
<reference evidence="2 3" key="1">
    <citation type="journal article" date="2018" name="PLoS ONE">
        <title>The draft genome of Kipferlia bialata reveals reductive genome evolution in fornicate parasites.</title>
        <authorList>
            <person name="Tanifuji G."/>
            <person name="Takabayashi S."/>
            <person name="Kume K."/>
            <person name="Takagi M."/>
            <person name="Nakayama T."/>
            <person name="Kamikawa R."/>
            <person name="Inagaki Y."/>
            <person name="Hashimoto T."/>
        </authorList>
    </citation>
    <scope>NUCLEOTIDE SEQUENCE [LARGE SCALE GENOMIC DNA]</scope>
    <source>
        <strain evidence="2">NY0173</strain>
    </source>
</reference>
<dbReference type="Proteomes" id="UP000265618">
    <property type="component" value="Unassembled WGS sequence"/>
</dbReference>
<keyword evidence="3" id="KW-1185">Reference proteome</keyword>
<protein>
    <recommendedName>
        <fullName evidence="4">Sphingomyelin phosphodiesterase</fullName>
    </recommendedName>
</protein>
<dbReference type="AlphaFoldDB" id="A0A9K3CUL0"/>
<dbReference type="GO" id="GO:0004767">
    <property type="term" value="F:sphingomyelin phosphodiesterase activity"/>
    <property type="evidence" value="ECO:0007669"/>
    <property type="project" value="InterPro"/>
</dbReference>
<dbReference type="SUPFAM" id="SSF56219">
    <property type="entry name" value="DNase I-like"/>
    <property type="match status" value="1"/>
</dbReference>
<dbReference type="InterPro" id="IPR038772">
    <property type="entry name" value="Sph/SMPD2-like"/>
</dbReference>
<comment type="caution">
    <text evidence="2">The sequence shown here is derived from an EMBL/GenBank/DDBJ whole genome shotgun (WGS) entry which is preliminary data.</text>
</comment>
<evidence type="ECO:0000313" key="3">
    <source>
        <dbReference type="Proteomes" id="UP000265618"/>
    </source>
</evidence>
<proteinExistence type="predicted"/>
<organism evidence="2 3">
    <name type="scientific">Kipferlia bialata</name>
    <dbReference type="NCBI Taxonomy" id="797122"/>
    <lineage>
        <taxon>Eukaryota</taxon>
        <taxon>Metamonada</taxon>
        <taxon>Carpediemonas-like organisms</taxon>
        <taxon>Kipferlia</taxon>
    </lineage>
</organism>
<dbReference type="GO" id="GO:0005737">
    <property type="term" value="C:cytoplasm"/>
    <property type="evidence" value="ECO:0007669"/>
    <property type="project" value="TreeGrafter"/>
</dbReference>
<feature type="compositionally biased region" description="Acidic residues" evidence="1">
    <location>
        <begin position="403"/>
        <end position="418"/>
    </location>
</feature>
<dbReference type="EMBL" id="BDIP01000783">
    <property type="protein sequence ID" value="GIQ82700.1"/>
    <property type="molecule type" value="Genomic_DNA"/>
</dbReference>
<sequence>MQRRGGQYFHYQSAIDSFLNATRHEELSQPTHRALSLSLDSNMALSPSALAQRQSTLSDMLTYAVQSAENVSRCFQTGQYHTALTRCIRAVDGGLFIASRFPMLRTAQHAYKHRRSPGDANSSKGVLYTRLGVPTKDGVSMVTLHVFNTHTEASYTNEGSVPYTEMEELHKTSKKVRMKQLEEMVAFIKASLLDAHPQEPVLLFGDFNVNSIKARDPTTTGVAAFLQSLETNPSPYTYECGVKEINYLARSRLDTVPVIDRSLPCPSTSVVQPAVLRGLDFHRIDFTQIKAECPSLYPVKGLSTPADPVRPGAPSSPSGSDLSVLRVLQGTASDSPPDPDAKALLLPSCYTGAFSSDLEGSTEYQRLLTLLGTCGEVDDLLVDCLEGHPVTFGDVVFEREPEGVEGEEGESEGGDPDSESLPLSIPGTHKHRLRLVPREQVLTAQDIQGCCVRLDYVFLMHPHPHVTQQAGDADTPLQPPPTVAMVPRACLNITSVTARVEPFRLYSTQKGAPTQLSDHYGVEVEFTVNAVPVTETE</sequence>
<name>A0A9K3CUL0_9EUKA</name>
<evidence type="ECO:0008006" key="4">
    <source>
        <dbReference type="Google" id="ProtNLM"/>
    </source>
</evidence>
<dbReference type="PANTHER" id="PTHR16320">
    <property type="entry name" value="SPHINGOMYELINASE FAMILY MEMBER"/>
    <property type="match status" value="1"/>
</dbReference>
<gene>
    <name evidence="2" type="ORF">KIPB_003882</name>
</gene>
<feature type="region of interest" description="Disordered" evidence="1">
    <location>
        <begin position="401"/>
        <end position="425"/>
    </location>
</feature>
<accession>A0A9K3CUL0</accession>
<dbReference type="InterPro" id="IPR036691">
    <property type="entry name" value="Endo/exonu/phosph_ase_sf"/>
</dbReference>
<dbReference type="PANTHER" id="PTHR16320:SF1">
    <property type="entry name" value="SPHINGOMYELINASE DDB_G0288017"/>
    <property type="match status" value="1"/>
</dbReference>
<dbReference type="Gene3D" id="3.60.10.10">
    <property type="entry name" value="Endonuclease/exonuclease/phosphatase"/>
    <property type="match status" value="1"/>
</dbReference>